<feature type="transmembrane region" description="Helical" evidence="7">
    <location>
        <begin position="12"/>
        <end position="33"/>
    </location>
</feature>
<protein>
    <recommendedName>
        <fullName evidence="8">Peptidase M48 domain-containing protein</fullName>
    </recommendedName>
</protein>
<dbReference type="KEGG" id="ahk:NCTC10172_01188"/>
<sequence>MQNNMKTTLLKVLSFYLLVFFYIALVLTGNYVGKFNSDLSFRLSLEINFVLYVLLILNYFISRKITKKYDIKKSEEYLDFMLKKKSEVTDLKEVRRKTLKLYRVTYFYTICMLVLFILAAFVSGMSLANFPDSSLQSKISIILLILTLLITLILSINLIYFLQPKEKPLPPYERYSDVEALIAEVLKEENIDMKFQAEITFSGNCSIAEHNKKLYIATGFVLLKNLTRSEIKSILYHEIAHFKNKDTNYTTKIYKYQAKLDRLLPKNVFRFLSPLYGKLQAEAVLENELSMIYAENLADDFVLSKHKQKDYIQASIKGFGLDLLSNYFFPDVFDEAIKENGFTKELMDQLNTYLIKHYNERISIYDYISLNHLDPRFTTHPTIKNRRDKFNVSNISLDLTDQHDFDQDVLKFLNIFFNNGFLKTSNGFKESYEKYLKDKESYKKNVDVSSTEIMRHLQTAYSMWDFEEYLRVAHLVLEKYPEKEAENYFVGLIYLTHYFDPQGEAYLLKVVEKENSEYMLNAIHVLGDYYMKMGNVEGRDFIRSIQTKKLDNSMELQKVFSFKLNDKLEQYTNQEIINQVINLVKDSPEVIALAVGTKTYNTAHSTHFVLYYPFNIKDVEKLNLVADKVFHYLDTLDDQFSLHTFPDVALKAKGKINQPGFLIYKRSKS</sequence>
<keyword evidence="10" id="KW-1185">Reference proteome</keyword>
<feature type="transmembrane region" description="Helical" evidence="7">
    <location>
        <begin position="139"/>
        <end position="162"/>
    </location>
</feature>
<dbReference type="Pfam" id="PF01435">
    <property type="entry name" value="Peptidase_M48"/>
    <property type="match status" value="1"/>
</dbReference>
<keyword evidence="7" id="KW-1133">Transmembrane helix</keyword>
<evidence type="ECO:0000256" key="1">
    <source>
        <dbReference type="ARBA" id="ARBA00001947"/>
    </source>
</evidence>
<evidence type="ECO:0000256" key="7">
    <source>
        <dbReference type="SAM" id="Phobius"/>
    </source>
</evidence>
<dbReference type="GO" id="GO:0046872">
    <property type="term" value="F:metal ion binding"/>
    <property type="evidence" value="ECO:0007669"/>
    <property type="project" value="UniProtKB-KW"/>
</dbReference>
<evidence type="ECO:0000256" key="6">
    <source>
        <dbReference type="ARBA" id="ARBA00023049"/>
    </source>
</evidence>
<dbReference type="GO" id="GO:0006508">
    <property type="term" value="P:proteolysis"/>
    <property type="evidence" value="ECO:0007669"/>
    <property type="project" value="UniProtKB-KW"/>
</dbReference>
<evidence type="ECO:0000256" key="4">
    <source>
        <dbReference type="ARBA" id="ARBA00022801"/>
    </source>
</evidence>
<gene>
    <name evidence="9" type="ORF">NCTC10172_01188</name>
</gene>
<name>A0A449BKY9_9MOLU</name>
<dbReference type="Proteomes" id="UP000290909">
    <property type="component" value="Chromosome"/>
</dbReference>
<proteinExistence type="predicted"/>
<comment type="cofactor">
    <cofactor evidence="1">
        <name>Zn(2+)</name>
        <dbReference type="ChEBI" id="CHEBI:29105"/>
    </cofactor>
</comment>
<evidence type="ECO:0000256" key="5">
    <source>
        <dbReference type="ARBA" id="ARBA00022833"/>
    </source>
</evidence>
<dbReference type="Gene3D" id="3.30.2010.10">
    <property type="entry name" value="Metalloproteases ('zincins'), catalytic domain"/>
    <property type="match status" value="1"/>
</dbReference>
<dbReference type="EMBL" id="LR215050">
    <property type="protein sequence ID" value="VEU83136.1"/>
    <property type="molecule type" value="Genomic_DNA"/>
</dbReference>
<keyword evidence="4" id="KW-0378">Hydrolase</keyword>
<evidence type="ECO:0000259" key="8">
    <source>
        <dbReference type="Pfam" id="PF01435"/>
    </source>
</evidence>
<dbReference type="AlphaFoldDB" id="A0A449BKY9"/>
<organism evidence="9 10">
    <name type="scientific">Acholeplasma hippikon</name>
    <dbReference type="NCBI Taxonomy" id="264636"/>
    <lineage>
        <taxon>Bacteria</taxon>
        <taxon>Bacillati</taxon>
        <taxon>Mycoplasmatota</taxon>
        <taxon>Mollicutes</taxon>
        <taxon>Acholeplasmatales</taxon>
        <taxon>Acholeplasmataceae</taxon>
        <taxon>Acholeplasma</taxon>
    </lineage>
</organism>
<keyword evidence="2" id="KW-0645">Protease</keyword>
<dbReference type="InterPro" id="IPR001915">
    <property type="entry name" value="Peptidase_M48"/>
</dbReference>
<dbReference type="STRING" id="1408416.GCA_000702765_01367"/>
<keyword evidence="3" id="KW-0479">Metal-binding</keyword>
<evidence type="ECO:0000256" key="3">
    <source>
        <dbReference type="ARBA" id="ARBA00022723"/>
    </source>
</evidence>
<accession>A0A449BKY9</accession>
<feature type="domain" description="Peptidase M48" evidence="8">
    <location>
        <begin position="212"/>
        <end position="256"/>
    </location>
</feature>
<evidence type="ECO:0000313" key="9">
    <source>
        <dbReference type="EMBL" id="VEU83136.1"/>
    </source>
</evidence>
<keyword evidence="7" id="KW-0812">Transmembrane</keyword>
<feature type="transmembrane region" description="Helical" evidence="7">
    <location>
        <begin position="105"/>
        <end position="127"/>
    </location>
</feature>
<reference evidence="9 10" key="1">
    <citation type="submission" date="2019-01" db="EMBL/GenBank/DDBJ databases">
        <authorList>
            <consortium name="Pathogen Informatics"/>
        </authorList>
    </citation>
    <scope>NUCLEOTIDE SEQUENCE [LARGE SCALE GENOMIC DNA]</scope>
    <source>
        <strain evidence="9 10">NCTC10172</strain>
    </source>
</reference>
<feature type="transmembrane region" description="Helical" evidence="7">
    <location>
        <begin position="39"/>
        <end position="61"/>
    </location>
</feature>
<keyword evidence="7" id="KW-0472">Membrane</keyword>
<keyword evidence="5" id="KW-0862">Zinc</keyword>
<dbReference type="GO" id="GO:0004222">
    <property type="term" value="F:metalloendopeptidase activity"/>
    <property type="evidence" value="ECO:0007669"/>
    <property type="project" value="InterPro"/>
</dbReference>
<keyword evidence="6" id="KW-0482">Metalloprotease</keyword>
<evidence type="ECO:0000313" key="10">
    <source>
        <dbReference type="Proteomes" id="UP000290909"/>
    </source>
</evidence>
<dbReference type="RefSeq" id="WP_035370098.1">
    <property type="nucleotide sequence ID" value="NZ_LR215050.1"/>
</dbReference>
<evidence type="ECO:0000256" key="2">
    <source>
        <dbReference type="ARBA" id="ARBA00022670"/>
    </source>
</evidence>